<dbReference type="EMBL" id="FNOU01000002">
    <property type="protein sequence ID" value="SDX43005.1"/>
    <property type="molecule type" value="Genomic_DNA"/>
</dbReference>
<dbReference type="CDD" id="cd06260">
    <property type="entry name" value="DUF820-like"/>
    <property type="match status" value="1"/>
</dbReference>
<dbReference type="STRING" id="1528.SAMN04488579_102134"/>
<sequence length="177" mass="20384">MTQVIRLEQGEYTQCPEGNCELINGVVYEKAALDDKGVGAVRYLHAAYSKFRLAHRPLDKVADPQAELVFPQLENTILKPEIAVTVNGMEFPQWVVEFADDNNEEISYLLKPALYRDAGVAEYWVIDPDREVILIYSFERSGLVPLIIEGPQRIRVSIYKNFFLSFSDFFKYRGERK</sequence>
<dbReference type="InterPro" id="IPR011335">
    <property type="entry name" value="Restrct_endonuc-II-like"/>
</dbReference>
<dbReference type="InterPro" id="IPR012296">
    <property type="entry name" value="Nuclease_put_TT1808"/>
</dbReference>
<gene>
    <name evidence="2" type="ORF">SAMN04488579_102134</name>
</gene>
<evidence type="ECO:0000313" key="3">
    <source>
        <dbReference type="Proteomes" id="UP000199652"/>
    </source>
</evidence>
<dbReference type="Pfam" id="PF05685">
    <property type="entry name" value="Uma2"/>
    <property type="match status" value="1"/>
</dbReference>
<dbReference type="InterPro" id="IPR008538">
    <property type="entry name" value="Uma2"/>
</dbReference>
<protein>
    <submittedName>
        <fullName evidence="2">Putative restriction endonuclease</fullName>
    </submittedName>
</protein>
<keyword evidence="2" id="KW-0540">Nuclease</keyword>
<dbReference type="Proteomes" id="UP000199652">
    <property type="component" value="Unassembled WGS sequence"/>
</dbReference>
<dbReference type="RefSeq" id="WP_090242877.1">
    <property type="nucleotide sequence ID" value="NZ_FNOU01000002.1"/>
</dbReference>
<dbReference type="SUPFAM" id="SSF52980">
    <property type="entry name" value="Restriction endonuclease-like"/>
    <property type="match status" value="1"/>
</dbReference>
<reference evidence="3" key="1">
    <citation type="submission" date="2016-10" db="EMBL/GenBank/DDBJ databases">
        <authorList>
            <person name="Varghese N."/>
            <person name="Submissions S."/>
        </authorList>
    </citation>
    <scope>NUCLEOTIDE SEQUENCE [LARGE SCALE GENOMIC DNA]</scope>
    <source>
        <strain evidence="3">VPI 5359</strain>
    </source>
</reference>
<dbReference type="GO" id="GO:0004519">
    <property type="term" value="F:endonuclease activity"/>
    <property type="evidence" value="ECO:0007669"/>
    <property type="project" value="UniProtKB-KW"/>
</dbReference>
<organism evidence="2 3">
    <name type="scientific">Eubacterium barkeri</name>
    <name type="common">Clostridium barkeri</name>
    <dbReference type="NCBI Taxonomy" id="1528"/>
    <lineage>
        <taxon>Bacteria</taxon>
        <taxon>Bacillati</taxon>
        <taxon>Bacillota</taxon>
        <taxon>Clostridia</taxon>
        <taxon>Eubacteriales</taxon>
        <taxon>Eubacteriaceae</taxon>
        <taxon>Eubacterium</taxon>
    </lineage>
</organism>
<dbReference type="OrthoDB" id="9808428at2"/>
<dbReference type="Gene3D" id="3.90.1570.10">
    <property type="entry name" value="tt1808, chain A"/>
    <property type="match status" value="1"/>
</dbReference>
<dbReference type="AlphaFoldDB" id="A0A1H3BMJ0"/>
<evidence type="ECO:0000313" key="2">
    <source>
        <dbReference type="EMBL" id="SDX43005.1"/>
    </source>
</evidence>
<name>A0A1H3BMJ0_EUBBA</name>
<feature type="domain" description="Putative restriction endonuclease" evidence="1">
    <location>
        <begin position="12"/>
        <end position="150"/>
    </location>
</feature>
<keyword evidence="3" id="KW-1185">Reference proteome</keyword>
<keyword evidence="2" id="KW-0255">Endonuclease</keyword>
<proteinExistence type="predicted"/>
<keyword evidence="2" id="KW-0378">Hydrolase</keyword>
<evidence type="ECO:0000259" key="1">
    <source>
        <dbReference type="Pfam" id="PF05685"/>
    </source>
</evidence>
<accession>A0A1H3BMJ0</accession>